<feature type="domain" description="DUF6371" evidence="1">
    <location>
        <begin position="37"/>
        <end position="184"/>
    </location>
</feature>
<dbReference type="RefSeq" id="WP_154534071.1">
    <property type="nucleotide sequence ID" value="NZ_VUNG01000015.1"/>
</dbReference>
<dbReference type="EMBL" id="VUNG01000015">
    <property type="protein sequence ID" value="MST84489.1"/>
    <property type="molecule type" value="Genomic_DNA"/>
</dbReference>
<protein>
    <recommendedName>
        <fullName evidence="1">DUF6371 domain-containing protein</fullName>
    </recommendedName>
</protein>
<evidence type="ECO:0000313" key="2">
    <source>
        <dbReference type="EMBL" id="MST84489.1"/>
    </source>
</evidence>
<gene>
    <name evidence="2" type="ORF">FYJ73_07365</name>
</gene>
<accession>A0A7K0KF56</accession>
<dbReference type="Proteomes" id="UP000438914">
    <property type="component" value="Unassembled WGS sequence"/>
</dbReference>
<keyword evidence="3" id="KW-1185">Reference proteome</keyword>
<evidence type="ECO:0000259" key="1">
    <source>
        <dbReference type="Pfam" id="PF19898"/>
    </source>
</evidence>
<name>A0A7K0KF56_9BACT</name>
<dbReference type="AlphaFoldDB" id="A0A7K0KF56"/>
<evidence type="ECO:0000313" key="3">
    <source>
        <dbReference type="Proteomes" id="UP000438914"/>
    </source>
</evidence>
<dbReference type="InterPro" id="IPR045951">
    <property type="entry name" value="DUF6371"/>
</dbReference>
<reference evidence="2 3" key="1">
    <citation type="submission" date="2019-08" db="EMBL/GenBank/DDBJ databases">
        <title>In-depth cultivation of the pig gut microbiome towards novel bacterial diversity and tailored functional studies.</title>
        <authorList>
            <person name="Wylensek D."/>
            <person name="Hitch T.C.A."/>
            <person name="Clavel T."/>
        </authorList>
    </citation>
    <scope>NUCLEOTIDE SEQUENCE [LARGE SCALE GENOMIC DNA]</scope>
    <source>
        <strain evidence="2 3">LKV-178-WT-2A</strain>
    </source>
</reference>
<sequence>MYDFKSILATKAPKEQRGIKEIQPEDIGLHYSSVTDYLDAVVGYDKDMMSAIDRLIERYHLGAINETVGEHRGSVLPRIDKSGRIAGGSIIHFNVSNGTVLKSSKLTDHLYPWYCYDYYENDDVFFGEHTMSFMPVAVVREEKTALIGALAGYPLHWLAVGYGRKLTKKMIDKLHGRQVILFPDESVDQEWELLFGADVKVDKSFVKTDINGYLINRINKKGGCNA</sequence>
<proteinExistence type="predicted"/>
<dbReference type="Pfam" id="PF19898">
    <property type="entry name" value="DUF6371"/>
    <property type="match status" value="1"/>
</dbReference>
<comment type="caution">
    <text evidence="2">The sequence shown here is derived from an EMBL/GenBank/DDBJ whole genome shotgun (WGS) entry which is preliminary data.</text>
</comment>
<organism evidence="2 3">
    <name type="scientific">Hallella mizrahii</name>
    <dbReference type="NCBI Taxonomy" id="2606637"/>
    <lineage>
        <taxon>Bacteria</taxon>
        <taxon>Pseudomonadati</taxon>
        <taxon>Bacteroidota</taxon>
        <taxon>Bacteroidia</taxon>
        <taxon>Bacteroidales</taxon>
        <taxon>Prevotellaceae</taxon>
        <taxon>Hallella</taxon>
    </lineage>
</organism>